<protein>
    <submittedName>
        <fullName evidence="4">Tubby C-terminal-like domain</fullName>
    </submittedName>
</protein>
<name>A0A0V0QZR5_PSEPJ</name>
<dbReference type="PANTHER" id="PTHR16517">
    <property type="entry name" value="TUBBY-RELATED"/>
    <property type="match status" value="1"/>
</dbReference>
<evidence type="ECO:0000259" key="3">
    <source>
        <dbReference type="Pfam" id="PF01167"/>
    </source>
</evidence>
<comment type="similarity">
    <text evidence="1">Belongs to the TUB family.</text>
</comment>
<gene>
    <name evidence="4" type="ORF">PPERSA_07549</name>
</gene>
<feature type="compositionally biased region" description="Basic and acidic residues" evidence="2">
    <location>
        <begin position="73"/>
        <end position="103"/>
    </location>
</feature>
<feature type="region of interest" description="Disordered" evidence="2">
    <location>
        <begin position="69"/>
        <end position="135"/>
    </location>
</feature>
<evidence type="ECO:0000313" key="4">
    <source>
        <dbReference type="EMBL" id="KRX07799.1"/>
    </source>
</evidence>
<dbReference type="PRINTS" id="PR01573">
    <property type="entry name" value="SUPERTUBBY"/>
</dbReference>
<reference evidence="4 5" key="1">
    <citation type="journal article" date="2015" name="Sci. Rep.">
        <title>Genome of the facultative scuticociliatosis pathogen Pseudocohnilembus persalinus provides insight into its virulence through horizontal gene transfer.</title>
        <authorList>
            <person name="Xiong J."/>
            <person name="Wang G."/>
            <person name="Cheng J."/>
            <person name="Tian M."/>
            <person name="Pan X."/>
            <person name="Warren A."/>
            <person name="Jiang C."/>
            <person name="Yuan D."/>
            <person name="Miao W."/>
        </authorList>
    </citation>
    <scope>NUCLEOTIDE SEQUENCE [LARGE SCALE GENOMIC DNA]</scope>
    <source>
        <strain evidence="4">36N120E</strain>
    </source>
</reference>
<feature type="compositionally biased region" description="Acidic residues" evidence="2">
    <location>
        <begin position="124"/>
        <end position="133"/>
    </location>
</feature>
<dbReference type="Proteomes" id="UP000054937">
    <property type="component" value="Unassembled WGS sequence"/>
</dbReference>
<dbReference type="Pfam" id="PF01167">
    <property type="entry name" value="Tub"/>
    <property type="match status" value="1"/>
</dbReference>
<dbReference type="PANTHER" id="PTHR16517:SF7">
    <property type="entry name" value="PROTEIN KING TUBBY"/>
    <property type="match status" value="1"/>
</dbReference>
<organism evidence="4 5">
    <name type="scientific">Pseudocohnilembus persalinus</name>
    <name type="common">Ciliate</name>
    <dbReference type="NCBI Taxonomy" id="266149"/>
    <lineage>
        <taxon>Eukaryota</taxon>
        <taxon>Sar</taxon>
        <taxon>Alveolata</taxon>
        <taxon>Ciliophora</taxon>
        <taxon>Intramacronucleata</taxon>
        <taxon>Oligohymenophorea</taxon>
        <taxon>Scuticociliatia</taxon>
        <taxon>Philasterida</taxon>
        <taxon>Pseudocohnilembidae</taxon>
        <taxon>Pseudocohnilembus</taxon>
    </lineage>
</organism>
<evidence type="ECO:0000256" key="1">
    <source>
        <dbReference type="ARBA" id="ARBA00007129"/>
    </source>
</evidence>
<comment type="caution">
    <text evidence="4">The sequence shown here is derived from an EMBL/GenBank/DDBJ whole genome shotgun (WGS) entry which is preliminary data.</text>
</comment>
<feature type="compositionally biased region" description="Polar residues" evidence="2">
    <location>
        <begin position="104"/>
        <end position="122"/>
    </location>
</feature>
<dbReference type="AlphaFoldDB" id="A0A0V0QZR5"/>
<dbReference type="InParanoid" id="A0A0V0QZR5"/>
<dbReference type="EMBL" id="LDAU01000080">
    <property type="protein sequence ID" value="KRX07799.1"/>
    <property type="molecule type" value="Genomic_DNA"/>
</dbReference>
<dbReference type="SUPFAM" id="SSF54518">
    <property type="entry name" value="Tubby C-terminal domain-like"/>
    <property type="match status" value="1"/>
</dbReference>
<dbReference type="Gene3D" id="3.20.90.10">
    <property type="entry name" value="Tubby Protein, Chain A"/>
    <property type="match status" value="1"/>
</dbReference>
<proteinExistence type="inferred from homology"/>
<keyword evidence="5" id="KW-1185">Reference proteome</keyword>
<feature type="region of interest" description="Disordered" evidence="2">
    <location>
        <begin position="147"/>
        <end position="192"/>
    </location>
</feature>
<feature type="compositionally biased region" description="Acidic residues" evidence="2">
    <location>
        <begin position="177"/>
        <end position="186"/>
    </location>
</feature>
<dbReference type="InterPro" id="IPR000007">
    <property type="entry name" value="Tubby_C"/>
</dbReference>
<feature type="domain" description="Tubby C-terminal" evidence="3">
    <location>
        <begin position="209"/>
        <end position="447"/>
    </location>
</feature>
<evidence type="ECO:0000256" key="2">
    <source>
        <dbReference type="SAM" id="MobiDB-lite"/>
    </source>
</evidence>
<dbReference type="OMA" id="NDYIVMQ"/>
<dbReference type="InterPro" id="IPR025659">
    <property type="entry name" value="Tubby-like_C"/>
</dbReference>
<feature type="compositionally biased region" description="Basic and acidic residues" evidence="2">
    <location>
        <begin position="163"/>
        <end position="176"/>
    </location>
</feature>
<evidence type="ECO:0000313" key="5">
    <source>
        <dbReference type="Proteomes" id="UP000054937"/>
    </source>
</evidence>
<dbReference type="OrthoDB" id="8775810at2759"/>
<sequence length="453" mass="52754">MKIRIKIKTLNREELTGNKLIIIIQKYKKDTNKEQNNCIRTVNGQAQYEPGQLKGIDNDLPTLTQQNKQFQIQEEKQRSHLRLSDDSDHDLSDKESKKQKDNQQTENLIQNQDQDSNAQIQFSDDSEEEDDSEVITKQMQDLKLEHQNDKEEEDAAQVQVAQEEQKETPELAKKNEDEEEEEEEEDSKNKKIIAKPIDDFDIPDMKEFLTNPLPKGLLLQCTIKRDKSKMSHFYPKYHVYLSKKFQHIMSGKKRSGCKTSNYLISMDKNKIDKKSPGFIGKVRSNFMGTEFHVYDTGLNPKDTKVYEKVRRELACVLYESNILGAKGPRKMKAIVPDIDETTQQPIEWKPLNNNDSMLTKFKANNKNGMQYYFNKPPKWNEHIQAFVLNFNGRVDKASVKNFQLIDEYDEDTILLQFGRVGNDLFNMDLQWPLSPLQAFGICLSSFDYKIACE</sequence>
<accession>A0A0V0QZR5</accession>